<dbReference type="Proteomes" id="UP000095287">
    <property type="component" value="Unplaced"/>
</dbReference>
<protein>
    <submittedName>
        <fullName evidence="2">Uncharacterized protein</fullName>
    </submittedName>
</protein>
<accession>A0A1I7YLD7</accession>
<dbReference type="WBParaSite" id="L893_g17296.t1">
    <property type="protein sequence ID" value="L893_g17296.t1"/>
    <property type="gene ID" value="L893_g17296"/>
</dbReference>
<reference evidence="2" key="1">
    <citation type="submission" date="2016-11" db="UniProtKB">
        <authorList>
            <consortium name="WormBaseParasite"/>
        </authorList>
    </citation>
    <scope>IDENTIFICATION</scope>
</reference>
<name>A0A1I7YLD7_9BILA</name>
<organism evidence="1 2">
    <name type="scientific">Steinernema glaseri</name>
    <dbReference type="NCBI Taxonomy" id="37863"/>
    <lineage>
        <taxon>Eukaryota</taxon>
        <taxon>Metazoa</taxon>
        <taxon>Ecdysozoa</taxon>
        <taxon>Nematoda</taxon>
        <taxon>Chromadorea</taxon>
        <taxon>Rhabditida</taxon>
        <taxon>Tylenchina</taxon>
        <taxon>Panagrolaimomorpha</taxon>
        <taxon>Strongyloidoidea</taxon>
        <taxon>Steinernematidae</taxon>
        <taxon>Steinernema</taxon>
    </lineage>
</organism>
<evidence type="ECO:0000313" key="2">
    <source>
        <dbReference type="WBParaSite" id="L893_g17296.t1"/>
    </source>
</evidence>
<dbReference type="AlphaFoldDB" id="A0A1I7YLD7"/>
<proteinExistence type="predicted"/>
<keyword evidence="1" id="KW-1185">Reference proteome</keyword>
<sequence length="132" mass="15006">MWFAPISRFQCHGRYGEIPELLEKAIMNEIAELNQERLAVLAEINRIQNDIEDSDPSDDDSDVNFGGAPHQRVHQLAVFPGFLDICLFACIPKDMFRFVLPLISKHTSALTMLNDRFGRPRDASGRPSCYLL</sequence>
<evidence type="ECO:0000313" key="1">
    <source>
        <dbReference type="Proteomes" id="UP000095287"/>
    </source>
</evidence>